<organism evidence="2 3">
    <name type="scientific">Plakobranchus ocellatus</name>
    <dbReference type="NCBI Taxonomy" id="259542"/>
    <lineage>
        <taxon>Eukaryota</taxon>
        <taxon>Metazoa</taxon>
        <taxon>Spiralia</taxon>
        <taxon>Lophotrochozoa</taxon>
        <taxon>Mollusca</taxon>
        <taxon>Gastropoda</taxon>
        <taxon>Heterobranchia</taxon>
        <taxon>Euthyneura</taxon>
        <taxon>Panpulmonata</taxon>
        <taxon>Sacoglossa</taxon>
        <taxon>Placobranchoidea</taxon>
        <taxon>Plakobranchidae</taxon>
        <taxon>Plakobranchus</taxon>
    </lineage>
</organism>
<keyword evidence="2" id="KW-0067">ATP-binding</keyword>
<keyword evidence="2" id="KW-0378">Hydrolase</keyword>
<keyword evidence="3" id="KW-1185">Reference proteome</keyword>
<dbReference type="EMBL" id="BLXT01003184">
    <property type="protein sequence ID" value="GFO01095.1"/>
    <property type="molecule type" value="Genomic_DNA"/>
</dbReference>
<keyword evidence="2" id="KW-0347">Helicase</keyword>
<proteinExistence type="predicted"/>
<name>A0AAV4A2E4_9GAST</name>
<reference evidence="2 3" key="1">
    <citation type="journal article" date="2021" name="Elife">
        <title>Chloroplast acquisition without the gene transfer in kleptoplastic sea slugs, Plakobranchus ocellatus.</title>
        <authorList>
            <person name="Maeda T."/>
            <person name="Takahashi S."/>
            <person name="Yoshida T."/>
            <person name="Shimamura S."/>
            <person name="Takaki Y."/>
            <person name="Nagai Y."/>
            <person name="Toyoda A."/>
            <person name="Suzuki Y."/>
            <person name="Arimoto A."/>
            <person name="Ishii H."/>
            <person name="Satoh N."/>
            <person name="Nishiyama T."/>
            <person name="Hasebe M."/>
            <person name="Maruyama T."/>
            <person name="Minagawa J."/>
            <person name="Obokata J."/>
            <person name="Shigenobu S."/>
        </authorList>
    </citation>
    <scope>NUCLEOTIDE SEQUENCE [LARGE SCALE GENOMIC DNA]</scope>
</reference>
<protein>
    <submittedName>
        <fullName evidence="2">DNA helicase pif1, ATP-dependent</fullName>
    </submittedName>
</protein>
<dbReference type="GO" id="GO:0004386">
    <property type="term" value="F:helicase activity"/>
    <property type="evidence" value="ECO:0007669"/>
    <property type="project" value="UniProtKB-KW"/>
</dbReference>
<keyword evidence="2" id="KW-0547">Nucleotide-binding</keyword>
<feature type="domain" description="Helitron helicase-like" evidence="1">
    <location>
        <begin position="3"/>
        <end position="94"/>
    </location>
</feature>
<evidence type="ECO:0000313" key="2">
    <source>
        <dbReference type="EMBL" id="GFO01095.1"/>
    </source>
</evidence>
<dbReference type="InterPro" id="IPR025476">
    <property type="entry name" value="Helitron_helicase-like"/>
</dbReference>
<evidence type="ECO:0000259" key="1">
    <source>
        <dbReference type="Pfam" id="PF14214"/>
    </source>
</evidence>
<accession>A0AAV4A2E4</accession>
<comment type="caution">
    <text evidence="2">The sequence shown here is derived from an EMBL/GenBank/DDBJ whole genome shotgun (WGS) entry which is preliminary data.</text>
</comment>
<gene>
    <name evidence="2" type="ORF">PoB_002760000</name>
</gene>
<evidence type="ECO:0000313" key="3">
    <source>
        <dbReference type="Proteomes" id="UP000735302"/>
    </source>
</evidence>
<sequence>MEKRKEVPSAVNMIQKLTQQYAVDQWAKIEASRLEWVGRSQKSIRAEKKQGLIDAASSDVPVDVGMKIIMPATFYRSPLFYSGAFQDAMAIVRKEPKCQRLKRGLRTPENSYECRTDCIGRITTISLTPHQAELYYLRLLLHHKPGATVFDDLETINGIICNPFKTLAIIELGCLLMKLRRVQQCKRHRPSDLVHNNDSPSQLSSSTAVQLIPSHPGTSIKWNCAATSW</sequence>
<dbReference type="Proteomes" id="UP000735302">
    <property type="component" value="Unassembled WGS sequence"/>
</dbReference>
<dbReference type="AlphaFoldDB" id="A0AAV4A2E4"/>
<dbReference type="Pfam" id="PF14214">
    <property type="entry name" value="Helitron_like_N"/>
    <property type="match status" value="1"/>
</dbReference>